<dbReference type="InterPro" id="IPR015424">
    <property type="entry name" value="PyrdxlP-dep_Trfase"/>
</dbReference>
<keyword evidence="7" id="KW-1185">Reference proteome</keyword>
<accession>A0A0H3AR43</accession>
<dbReference type="InterPro" id="IPR011055">
    <property type="entry name" value="Dup_hybrid_motif"/>
</dbReference>
<dbReference type="InterPro" id="IPR005814">
    <property type="entry name" value="Aminotrans_3"/>
</dbReference>
<dbReference type="PANTHER" id="PTHR45688:SF13">
    <property type="entry name" value="ALANINE--GLYOXYLATE AMINOTRANSFERASE 2-LIKE"/>
    <property type="match status" value="1"/>
</dbReference>
<evidence type="ECO:0000256" key="1">
    <source>
        <dbReference type="ARBA" id="ARBA00001933"/>
    </source>
</evidence>
<dbReference type="NCBIfam" id="NF004799">
    <property type="entry name" value="PRK06148.1"/>
    <property type="match status" value="1"/>
</dbReference>
<reference evidence="7" key="1">
    <citation type="journal article" date="2009" name="PLoS ONE">
        <title>Genome degradation in Brucella ovis corresponds with narrowing of its host range and tissue tropism.</title>
        <authorList>
            <person name="Tsolis R.M."/>
            <person name="Seshadri R."/>
            <person name="Santos R.L."/>
            <person name="Sangari F.J."/>
            <person name="Lobo J.M."/>
            <person name="de Jong M.F."/>
            <person name="Ren Q."/>
            <person name="Myers G."/>
            <person name="Brinkac L.M."/>
            <person name="Nelson W.C."/>
            <person name="Deboy R.T."/>
            <person name="Angiuoli S."/>
            <person name="Khouri H."/>
            <person name="Dimitrov G."/>
            <person name="Robinson J.R."/>
            <person name="Mulligan S."/>
            <person name="Walker R.L."/>
            <person name="Elzer P.E."/>
            <person name="Hassan K.A."/>
            <person name="Paulsen I.T."/>
        </authorList>
    </citation>
    <scope>NUCLEOTIDE SEQUENCE [LARGE SCALE GENOMIC DNA]</scope>
    <source>
        <strain evidence="7">ATCC 25840 / 63/290 / NCTC 10512</strain>
    </source>
</reference>
<dbReference type="Gene3D" id="3.90.1200.10">
    <property type="match status" value="1"/>
</dbReference>
<proteinExistence type="inferred from homology"/>
<dbReference type="InterPro" id="IPR015422">
    <property type="entry name" value="PyrdxlP-dep_Trfase_small"/>
</dbReference>
<sequence length="1049" mass="114600">MPEIHRRAKLQSAPQASLHPVDEAFSMTDLSHPAPEFTTKDAERLAECHFGVSASASPLDSERDCNFRLKVANGSVNGSAGSADWILKIVNASEPRVESEFQTALLQHLVDTNPAAAVPHLKPSLSGDVLASAQGPDGKPHALRMASWLPGTSLAEGKRTKTLLKNLGRALGELDRALQGFIHPGALRDFDWDLRHAGRAHERLHFIDKPEDRAVIEHFLARFERNVAPQLPFLRAQVIHNDANDWNVLVDDDDGERIAGLIDFGDAVHTVLIAEVAIACAYSILDMDDPIGAAGALAAGFHEKFPLQAQEIDILFDLIAMRLVTSVTLSASRREKTGDNPYLAISEAPAWRLLHRLDALNPRFATAILRKACGFDAVEGAGAVRTWLDANRGAFAPIVKPHPATLTKALVPYGDAAHVMTVDSAGRRPETATAWWDDFCARNHIQLGLGPWGEKRTVYTDEAFRSRFVEGERRVHHLGLDLFMPAGTPVYTPLAATVRSVEIEAVPLGYGGLIALEHEPEGCPPFITLWGHMAHEAVSRLKPGDRLAAGELVGHMGDMHENGGWTPHLHFQTSTDTSLSATEILGVGESAYLDVWADIFPDAAPLAGIPAEAFQQSGRTRAEIISVRKEMLLPNLSISYSDPIKFVRGDGVWLIDNRGRAYLDCFNNVCHLGHAHPEVVEAIARQAAILNTNTRYLHDTIVSYAERLTATLPEGLTVASFACSGSEANSLALRMARTHSGQRDALVLDWAYHGTTQELIDLSPYKYKRKGGKGRPDHVFEATIPDSYRAPESWPLAEHGRRFAESIAEQIEKMKAQGRAPAFFIAESIPSVAGQVFLPEGYLREVYAMVRAAGGVCIADEVQVGFGRVGSHWWAFEMQGVVPDIVTMGKPIGNGHPMSAVVTTREVADSFNNGMEYFNTFGGNPVSCAAGLAVLDVIEHNDLRRNALEIGNYLIAGFRSMQDRFDIIGDVRGQGLFLGIELVMDRKTKEPATAIARKINDGARERGILMGTEGPFDNMLKMRPPMIFTRANADHLLSVLEDSFTAALK</sequence>
<gene>
    <name evidence="6" type="ordered locus">BOV_A0891</name>
</gene>
<dbReference type="GO" id="GO:0030170">
    <property type="term" value="F:pyridoxal phosphate binding"/>
    <property type="evidence" value="ECO:0007669"/>
    <property type="project" value="InterPro"/>
</dbReference>
<evidence type="ECO:0000259" key="5">
    <source>
        <dbReference type="Pfam" id="PF01636"/>
    </source>
</evidence>
<dbReference type="Proteomes" id="UP000006383">
    <property type="component" value="Chromosome II"/>
</dbReference>
<dbReference type="SUPFAM" id="SSF56112">
    <property type="entry name" value="Protein kinase-like (PK-like)"/>
    <property type="match status" value="1"/>
</dbReference>
<dbReference type="Pfam" id="PF00202">
    <property type="entry name" value="Aminotran_3"/>
    <property type="match status" value="1"/>
</dbReference>
<feature type="domain" description="M23ase beta-sheet core" evidence="4">
    <location>
        <begin position="477"/>
        <end position="575"/>
    </location>
</feature>
<dbReference type="AlphaFoldDB" id="A0A0H3AR43"/>
<evidence type="ECO:0000256" key="3">
    <source>
        <dbReference type="ARBA" id="ARBA00022898"/>
    </source>
</evidence>
<keyword evidence="6" id="KW-0032">Aminotransferase</keyword>
<dbReference type="InterPro" id="IPR015421">
    <property type="entry name" value="PyrdxlP-dep_Trfase_major"/>
</dbReference>
<dbReference type="EMBL" id="CP000709">
    <property type="protein sequence ID" value="ABQ62176.1"/>
    <property type="molecule type" value="Genomic_DNA"/>
</dbReference>
<dbReference type="KEGG" id="bov:BOV_A0891"/>
<evidence type="ECO:0000256" key="2">
    <source>
        <dbReference type="ARBA" id="ARBA00008954"/>
    </source>
</evidence>
<evidence type="ECO:0000313" key="7">
    <source>
        <dbReference type="Proteomes" id="UP000006383"/>
    </source>
</evidence>
<evidence type="ECO:0000259" key="4">
    <source>
        <dbReference type="Pfam" id="PF01551"/>
    </source>
</evidence>
<dbReference type="GO" id="GO:0008483">
    <property type="term" value="F:transaminase activity"/>
    <property type="evidence" value="ECO:0007669"/>
    <property type="project" value="UniProtKB-KW"/>
</dbReference>
<dbReference type="Gene3D" id="3.90.1150.10">
    <property type="entry name" value="Aspartate Aminotransferase, domain 1"/>
    <property type="match status" value="1"/>
</dbReference>
<comment type="similarity">
    <text evidence="2">Belongs to the class-III pyridoxal-phosphate-dependent aminotransferase family.</text>
</comment>
<dbReference type="InterPro" id="IPR049704">
    <property type="entry name" value="Aminotrans_3_PPA_site"/>
</dbReference>
<dbReference type="InterPro" id="IPR002575">
    <property type="entry name" value="Aminoglycoside_PTrfase"/>
</dbReference>
<dbReference type="SUPFAM" id="SSF51261">
    <property type="entry name" value="Duplicated hybrid motif"/>
    <property type="match status" value="1"/>
</dbReference>
<dbReference type="InterPro" id="IPR011009">
    <property type="entry name" value="Kinase-like_dom_sf"/>
</dbReference>
<dbReference type="CDD" id="cd12797">
    <property type="entry name" value="M23_peptidase"/>
    <property type="match status" value="1"/>
</dbReference>
<dbReference type="Gene3D" id="2.70.70.10">
    <property type="entry name" value="Glucose Permease (Domain IIA)"/>
    <property type="match status" value="1"/>
</dbReference>
<dbReference type="Gene3D" id="3.40.640.10">
    <property type="entry name" value="Type I PLP-dependent aspartate aminotransferase-like (Major domain)"/>
    <property type="match status" value="1"/>
</dbReference>
<evidence type="ECO:0000313" key="6">
    <source>
        <dbReference type="EMBL" id="ABQ62176.1"/>
    </source>
</evidence>
<dbReference type="PANTHER" id="PTHR45688">
    <property type="match status" value="1"/>
</dbReference>
<keyword evidence="3" id="KW-0663">Pyridoxal phosphate</keyword>
<comment type="cofactor">
    <cofactor evidence="1">
        <name>pyridoxal 5'-phosphate</name>
        <dbReference type="ChEBI" id="CHEBI:597326"/>
    </cofactor>
</comment>
<protein>
    <submittedName>
        <fullName evidence="6">Aminotransferase, class III</fullName>
    </submittedName>
</protein>
<organism evidence="6 7">
    <name type="scientific">Brucella ovis (strain ATCC 25840 / 63/290 / NCTC 10512)</name>
    <dbReference type="NCBI Taxonomy" id="444178"/>
    <lineage>
        <taxon>Bacteria</taxon>
        <taxon>Pseudomonadati</taxon>
        <taxon>Pseudomonadota</taxon>
        <taxon>Alphaproteobacteria</taxon>
        <taxon>Hyphomicrobiales</taxon>
        <taxon>Brucellaceae</taxon>
        <taxon>Brucella/Ochrobactrum group</taxon>
        <taxon>Brucella</taxon>
    </lineage>
</organism>
<dbReference type="Pfam" id="PF01551">
    <property type="entry name" value="Peptidase_M23"/>
    <property type="match status" value="1"/>
</dbReference>
<dbReference type="SUPFAM" id="SSF53383">
    <property type="entry name" value="PLP-dependent transferases"/>
    <property type="match status" value="1"/>
</dbReference>
<feature type="domain" description="Aminoglycoside phosphotransferase" evidence="5">
    <location>
        <begin position="81"/>
        <end position="302"/>
    </location>
</feature>
<dbReference type="Pfam" id="PF01636">
    <property type="entry name" value="APH"/>
    <property type="match status" value="1"/>
</dbReference>
<dbReference type="CDD" id="cd00610">
    <property type="entry name" value="OAT_like"/>
    <property type="match status" value="1"/>
</dbReference>
<keyword evidence="6" id="KW-0808">Transferase</keyword>
<dbReference type="HOGENOM" id="CLU_010757_0_0_5"/>
<dbReference type="InterPro" id="IPR016047">
    <property type="entry name" value="M23ase_b-sheet_dom"/>
</dbReference>
<dbReference type="PROSITE" id="PS00600">
    <property type="entry name" value="AA_TRANSFER_CLASS_3"/>
    <property type="match status" value="1"/>
</dbReference>
<name>A0A0H3AR43_BRUO2</name>